<dbReference type="Proteomes" id="UP001140234">
    <property type="component" value="Unassembled WGS sequence"/>
</dbReference>
<keyword evidence="2" id="KW-1185">Reference proteome</keyword>
<proteinExistence type="predicted"/>
<protein>
    <submittedName>
        <fullName evidence="1">Uncharacterized protein</fullName>
    </submittedName>
</protein>
<sequence>MDCQGAAGDPRLLAKLTGVLERALAELNSASDADVRLEHFAEALDPENPTICRLMCAIVKETLAPRRPSEPASPSTSLRGGVPIHGSLRCAHSPAVDGSGSWTSAGRRGRNASAAVDLDHVRNLMEAIEIVSPHMVGADLAAGASPIPEARGGWALPGQAAHSAAEHHAPATSLGASGDPHSHAVRHRRAAAAAAAQTAHAHGAGIPIRPARPRARIDPVEFAEYAVAHMRPSPRFTPMGHGYPLSSSLTSDSRASLPRSFRAPLHPPLHLPRQHALDELHPAPPAGTSRPPPRADAA</sequence>
<evidence type="ECO:0000313" key="2">
    <source>
        <dbReference type="Proteomes" id="UP001140234"/>
    </source>
</evidence>
<accession>A0ACC1JRJ4</accession>
<evidence type="ECO:0000313" key="1">
    <source>
        <dbReference type="EMBL" id="KAJ2765784.1"/>
    </source>
</evidence>
<gene>
    <name evidence="1" type="ORF">IWQ57_004641</name>
</gene>
<dbReference type="EMBL" id="JANBUJ010001898">
    <property type="protein sequence ID" value="KAJ2765784.1"/>
    <property type="molecule type" value="Genomic_DNA"/>
</dbReference>
<comment type="caution">
    <text evidence="1">The sequence shown here is derived from an EMBL/GenBank/DDBJ whole genome shotgun (WGS) entry which is preliminary data.</text>
</comment>
<name>A0ACC1JRJ4_9FUNG</name>
<organism evidence="1 2">
    <name type="scientific">Coemansia nantahalensis</name>
    <dbReference type="NCBI Taxonomy" id="2789366"/>
    <lineage>
        <taxon>Eukaryota</taxon>
        <taxon>Fungi</taxon>
        <taxon>Fungi incertae sedis</taxon>
        <taxon>Zoopagomycota</taxon>
        <taxon>Kickxellomycotina</taxon>
        <taxon>Kickxellomycetes</taxon>
        <taxon>Kickxellales</taxon>
        <taxon>Kickxellaceae</taxon>
        <taxon>Coemansia</taxon>
    </lineage>
</organism>
<reference evidence="1" key="1">
    <citation type="submission" date="2022-07" db="EMBL/GenBank/DDBJ databases">
        <title>Phylogenomic reconstructions and comparative analyses of Kickxellomycotina fungi.</title>
        <authorList>
            <person name="Reynolds N.K."/>
            <person name="Stajich J.E."/>
            <person name="Barry K."/>
            <person name="Grigoriev I.V."/>
            <person name="Crous P."/>
            <person name="Smith M.E."/>
        </authorList>
    </citation>
    <scope>NUCLEOTIDE SEQUENCE</scope>
    <source>
        <strain evidence="1">CBS 109366</strain>
    </source>
</reference>